<protein>
    <submittedName>
        <fullName evidence="1">Uncharacterized protein</fullName>
    </submittedName>
</protein>
<name>A0A2N1MBF7_9GLOM</name>
<evidence type="ECO:0000313" key="2">
    <source>
        <dbReference type="Proteomes" id="UP000233469"/>
    </source>
</evidence>
<accession>A0A2N1MBF7</accession>
<reference evidence="1 2" key="2">
    <citation type="submission" date="2017-10" db="EMBL/GenBank/DDBJ databases">
        <title>Extensive intraspecific genome diversity in a model arbuscular mycorrhizal fungus.</title>
        <authorList>
            <person name="Chen E.C.H."/>
            <person name="Morin E."/>
            <person name="Baudet D."/>
            <person name="Noel J."/>
            <person name="Ndikumana S."/>
            <person name="Charron P."/>
            <person name="St-Onge C."/>
            <person name="Giorgi J."/>
            <person name="Grigoriev I.V."/>
            <person name="Roux C."/>
            <person name="Martin F.M."/>
            <person name="Corradi N."/>
        </authorList>
    </citation>
    <scope>NUCLEOTIDE SEQUENCE [LARGE SCALE GENOMIC DNA]</scope>
    <source>
        <strain evidence="1 2">C2</strain>
    </source>
</reference>
<dbReference type="EMBL" id="LLXL01003280">
    <property type="protein sequence ID" value="PKK58981.1"/>
    <property type="molecule type" value="Genomic_DNA"/>
</dbReference>
<dbReference type="VEuPathDB" id="FungiDB:FUN_010848"/>
<dbReference type="Proteomes" id="UP000233469">
    <property type="component" value="Unassembled WGS sequence"/>
</dbReference>
<reference evidence="1 2" key="1">
    <citation type="submission" date="2016-04" db="EMBL/GenBank/DDBJ databases">
        <title>Genome analyses suggest a sexual origin of heterokaryosis in a supposedly ancient asexual fungus.</title>
        <authorList>
            <person name="Ropars J."/>
            <person name="Sedzielewska K."/>
            <person name="Noel J."/>
            <person name="Charron P."/>
            <person name="Farinelli L."/>
            <person name="Marton T."/>
            <person name="Kruger M."/>
            <person name="Pelin A."/>
            <person name="Brachmann A."/>
            <person name="Corradi N."/>
        </authorList>
    </citation>
    <scope>NUCLEOTIDE SEQUENCE [LARGE SCALE GENOMIC DNA]</scope>
    <source>
        <strain evidence="1 2">C2</strain>
    </source>
</reference>
<comment type="caution">
    <text evidence="1">The sequence shown here is derived from an EMBL/GenBank/DDBJ whole genome shotgun (WGS) entry which is preliminary data.</text>
</comment>
<proteinExistence type="predicted"/>
<gene>
    <name evidence="1" type="ORF">RhiirC2_795489</name>
</gene>
<evidence type="ECO:0000313" key="1">
    <source>
        <dbReference type="EMBL" id="PKK58981.1"/>
    </source>
</evidence>
<sequence>MSAQWNDEQTRILIDERKNGNEVYHRTPNRNKNDFWEDITTKAYKEAMAGAKARGKKKKKSLIGEHYYEEFSTEFWKESGTQRPNVANIGTTSSNTLRRQPSRILRAIPSPNRSRPTTPLYQDHLLLVLDL</sequence>
<dbReference type="AlphaFoldDB" id="A0A2N1MBF7"/>
<organism evidence="1 2">
    <name type="scientific">Rhizophagus irregularis</name>
    <dbReference type="NCBI Taxonomy" id="588596"/>
    <lineage>
        <taxon>Eukaryota</taxon>
        <taxon>Fungi</taxon>
        <taxon>Fungi incertae sedis</taxon>
        <taxon>Mucoromycota</taxon>
        <taxon>Glomeromycotina</taxon>
        <taxon>Glomeromycetes</taxon>
        <taxon>Glomerales</taxon>
        <taxon>Glomeraceae</taxon>
        <taxon>Rhizophagus</taxon>
    </lineage>
</organism>